<protein>
    <submittedName>
        <fullName evidence="2">Aste57867_8511 protein</fullName>
    </submittedName>
</protein>
<dbReference type="EMBL" id="VJMH01005103">
    <property type="protein sequence ID" value="KAF0701065.1"/>
    <property type="molecule type" value="Genomic_DNA"/>
</dbReference>
<evidence type="ECO:0000313" key="1">
    <source>
        <dbReference type="EMBL" id="KAF0701065.1"/>
    </source>
</evidence>
<organism evidence="2 3">
    <name type="scientific">Aphanomyces stellatus</name>
    <dbReference type="NCBI Taxonomy" id="120398"/>
    <lineage>
        <taxon>Eukaryota</taxon>
        <taxon>Sar</taxon>
        <taxon>Stramenopiles</taxon>
        <taxon>Oomycota</taxon>
        <taxon>Saprolegniomycetes</taxon>
        <taxon>Saprolegniales</taxon>
        <taxon>Verrucalvaceae</taxon>
        <taxon>Aphanomyces</taxon>
    </lineage>
</organism>
<reference evidence="2 3" key="1">
    <citation type="submission" date="2019-03" db="EMBL/GenBank/DDBJ databases">
        <authorList>
            <person name="Gaulin E."/>
            <person name="Dumas B."/>
        </authorList>
    </citation>
    <scope>NUCLEOTIDE SEQUENCE [LARGE SCALE GENOMIC DNA]</scope>
    <source>
        <strain evidence="2">CBS 568.67</strain>
    </source>
</reference>
<evidence type="ECO:0000313" key="2">
    <source>
        <dbReference type="EMBL" id="VFT85397.1"/>
    </source>
</evidence>
<proteinExistence type="predicted"/>
<dbReference type="EMBL" id="CAADRA010005124">
    <property type="protein sequence ID" value="VFT85397.1"/>
    <property type="molecule type" value="Genomic_DNA"/>
</dbReference>
<evidence type="ECO:0000313" key="3">
    <source>
        <dbReference type="Proteomes" id="UP000332933"/>
    </source>
</evidence>
<sequence>MELAAVATICAALLLVGLVLYVLARAVTHYTKTHLAQHRTSSPAYYTALGTPSTEAPTLVCTSAATLPIVTIVLREVSAPLDPFGAAKPSCLAWWRPLFAWYDRDKRVLLPHTCAQLNFDSLGHLSLFLATATIMGLPCRLDELQSLALLLDILYVPFLLDWMADRDCRKESKHVAVEWGALRMVMVQQDMTATPITTRRLARSIFSFWAVQSHLAMAVRGESIVGAPATRQPRT</sequence>
<dbReference type="AlphaFoldDB" id="A0A485KKL1"/>
<accession>A0A485KKL1</accession>
<name>A0A485KKL1_9STRA</name>
<gene>
    <name evidence="2" type="primary">Aste57867_8511</name>
    <name evidence="1" type="ORF">As57867_008479</name>
    <name evidence="2" type="ORF">ASTE57867_8511</name>
</gene>
<keyword evidence="3" id="KW-1185">Reference proteome</keyword>
<reference evidence="1" key="2">
    <citation type="submission" date="2019-06" db="EMBL/GenBank/DDBJ databases">
        <title>Genomics analysis of Aphanomyces spp. identifies a new class of oomycete effector associated with host adaptation.</title>
        <authorList>
            <person name="Gaulin E."/>
        </authorList>
    </citation>
    <scope>NUCLEOTIDE SEQUENCE</scope>
    <source>
        <strain evidence="1">CBS 578.67</strain>
    </source>
</reference>
<dbReference type="Proteomes" id="UP000332933">
    <property type="component" value="Unassembled WGS sequence"/>
</dbReference>